<dbReference type="PROSITE" id="PS00028">
    <property type="entry name" value="ZINC_FINGER_C2H2_1"/>
    <property type="match status" value="2"/>
</dbReference>
<dbReference type="FunFam" id="1.10.287.110:FF:000046">
    <property type="entry name" value="dnaJ homolog subfamily C member 21"/>
    <property type="match status" value="1"/>
</dbReference>
<dbReference type="PRINTS" id="PR00625">
    <property type="entry name" value="JDOMAIN"/>
</dbReference>
<dbReference type="InterPro" id="IPR036869">
    <property type="entry name" value="J_dom_sf"/>
</dbReference>
<dbReference type="Pfam" id="PF00226">
    <property type="entry name" value="DnaJ"/>
    <property type="match status" value="1"/>
</dbReference>
<dbReference type="InterPro" id="IPR018253">
    <property type="entry name" value="DnaJ_domain_CS"/>
</dbReference>
<dbReference type="PROSITE" id="PS00636">
    <property type="entry name" value="DNAJ_1"/>
    <property type="match status" value="1"/>
</dbReference>
<dbReference type="SMART" id="SM00355">
    <property type="entry name" value="ZnF_C2H2"/>
    <property type="match status" value="2"/>
</dbReference>
<evidence type="ECO:0000313" key="9">
    <source>
        <dbReference type="Proteomes" id="UP000494165"/>
    </source>
</evidence>
<dbReference type="GO" id="GO:0008270">
    <property type="term" value="F:zinc ion binding"/>
    <property type="evidence" value="ECO:0007669"/>
    <property type="project" value="UniProtKB-KW"/>
</dbReference>
<dbReference type="SUPFAM" id="SSF46565">
    <property type="entry name" value="Chaperone J-domain"/>
    <property type="match status" value="1"/>
</dbReference>
<evidence type="ECO:0000256" key="6">
    <source>
        <dbReference type="SAM" id="MobiDB-lite"/>
    </source>
</evidence>
<dbReference type="OrthoDB" id="552049at2759"/>
<dbReference type="Proteomes" id="UP000494165">
    <property type="component" value="Unassembled WGS sequence"/>
</dbReference>
<keyword evidence="9" id="KW-1185">Reference proteome</keyword>
<dbReference type="SMART" id="SM00271">
    <property type="entry name" value="DnaJ"/>
    <property type="match status" value="1"/>
</dbReference>
<keyword evidence="5" id="KW-0175">Coiled coil</keyword>
<feature type="compositionally biased region" description="Acidic residues" evidence="6">
    <location>
        <begin position="377"/>
        <end position="388"/>
    </location>
</feature>
<evidence type="ECO:0000256" key="3">
    <source>
        <dbReference type="ARBA" id="ARBA00022833"/>
    </source>
</evidence>
<evidence type="ECO:0000313" key="8">
    <source>
        <dbReference type="EMBL" id="CAB3368296.1"/>
    </source>
</evidence>
<dbReference type="GO" id="GO:0003676">
    <property type="term" value="F:nucleic acid binding"/>
    <property type="evidence" value="ECO:0007669"/>
    <property type="project" value="InterPro"/>
</dbReference>
<evidence type="ECO:0000259" key="7">
    <source>
        <dbReference type="PROSITE" id="PS50076"/>
    </source>
</evidence>
<feature type="compositionally biased region" description="Basic and acidic residues" evidence="6">
    <location>
        <begin position="479"/>
        <end position="490"/>
    </location>
</feature>
<feature type="compositionally biased region" description="Basic residues" evidence="6">
    <location>
        <begin position="393"/>
        <end position="404"/>
    </location>
</feature>
<dbReference type="CDD" id="cd06257">
    <property type="entry name" value="DnaJ"/>
    <property type="match status" value="1"/>
</dbReference>
<dbReference type="EMBL" id="CADEPI010000037">
    <property type="protein sequence ID" value="CAB3368296.1"/>
    <property type="molecule type" value="Genomic_DNA"/>
</dbReference>
<feature type="region of interest" description="Disordered" evidence="6">
    <location>
        <begin position="520"/>
        <end position="541"/>
    </location>
</feature>
<dbReference type="GO" id="GO:0005737">
    <property type="term" value="C:cytoplasm"/>
    <property type="evidence" value="ECO:0007669"/>
    <property type="project" value="TreeGrafter"/>
</dbReference>
<keyword evidence="3" id="KW-0862">Zinc</keyword>
<dbReference type="InterPro" id="IPR051964">
    <property type="entry name" value="Chaperone_stress_response"/>
</dbReference>
<proteinExistence type="predicted"/>
<dbReference type="AlphaFoldDB" id="A0A8S1CHA7"/>
<dbReference type="InterPro" id="IPR054076">
    <property type="entry name" value="ZUO1-like_ZHD"/>
</dbReference>
<dbReference type="InterPro" id="IPR036236">
    <property type="entry name" value="Znf_C2H2_sf"/>
</dbReference>
<dbReference type="Gene3D" id="1.10.287.110">
    <property type="entry name" value="DnaJ domain"/>
    <property type="match status" value="1"/>
</dbReference>
<dbReference type="SMART" id="SM00451">
    <property type="entry name" value="ZnF_U1"/>
    <property type="match status" value="1"/>
</dbReference>
<dbReference type="Pfam" id="PF12171">
    <property type="entry name" value="zf-C2H2_jaz"/>
    <property type="match status" value="1"/>
</dbReference>
<evidence type="ECO:0000256" key="5">
    <source>
        <dbReference type="SAM" id="Coils"/>
    </source>
</evidence>
<comment type="caution">
    <text evidence="8">The sequence shown here is derived from an EMBL/GenBank/DDBJ whole genome shotgun (WGS) entry which is preliminary data.</text>
</comment>
<protein>
    <recommendedName>
        <fullName evidence="4">DnaJ homolog subfamily C member 21</fullName>
    </recommendedName>
</protein>
<accession>A0A8S1CHA7</accession>
<dbReference type="PANTHER" id="PTHR44029:SF1">
    <property type="entry name" value="DNAJ HOMOLOG SUBFAMILY C MEMBER 21"/>
    <property type="match status" value="1"/>
</dbReference>
<dbReference type="Pfam" id="PF21884">
    <property type="entry name" value="ZUO1-like_ZHD"/>
    <property type="match status" value="1"/>
</dbReference>
<dbReference type="InterPro" id="IPR013087">
    <property type="entry name" value="Znf_C2H2_type"/>
</dbReference>
<sequence>MTAVKCYYEVLDVSRDASDDELKKNYRKLALRWHPDKNLDNPEEAKAQFQLIQQAFEVLNDPQERAWYDQHREAILKGGLGGDYEDDSFDVFPYFTSSCYKGFGDDDKGFYAVYREVFNKIAAEEIDIYREEESDSEFEIPGFGTSTSDYEEVVHAFYGFWQSFSTKKSYAWMDEYDTRQAENRRVVRAMEKENKKARDKARKARNEQIRALVAFVRKRDKRLELHKQKLAEKAKENALKVEQNRKKQLAERKKLLEDANNSAHLNMDNMEGVLKEIEQNLTAEFGRDEESDEDEDEPSGMFCVACNKSFKTDKAFANHENSKKHKENVAFIKATMIQEEEELQCEDIESNEVKESDETVDDDEDHTEVGYELLKEDIEEEEIVEEETASASSKKKKNKKKQAPRVRLDSSDVAIEDLEDVGMSKKQRRKKEAQAKQSNKSTEDAVADVEEASGEVNDGEEPEQVPVPKSKGKRAKAARKAEGSEKKTVEPSEVDVDNTCLTCKATFPTRNKLFDHFKRTGHSVPLTELSSGTRQDKKKRK</sequence>
<keyword evidence="1" id="KW-0479">Metal-binding</keyword>
<feature type="coiled-coil region" evidence="5">
    <location>
        <begin position="231"/>
        <end position="280"/>
    </location>
</feature>
<evidence type="ECO:0000256" key="2">
    <source>
        <dbReference type="ARBA" id="ARBA00022771"/>
    </source>
</evidence>
<evidence type="ECO:0000256" key="4">
    <source>
        <dbReference type="ARBA" id="ARBA00074367"/>
    </source>
</evidence>
<name>A0A8S1CHA7_9INSE</name>
<evidence type="ECO:0000256" key="1">
    <source>
        <dbReference type="ARBA" id="ARBA00022723"/>
    </source>
</evidence>
<dbReference type="Gene3D" id="3.30.160.60">
    <property type="entry name" value="Classic Zinc Finger"/>
    <property type="match status" value="1"/>
</dbReference>
<feature type="compositionally biased region" description="Basic and acidic residues" evidence="6">
    <location>
        <begin position="367"/>
        <end position="376"/>
    </location>
</feature>
<dbReference type="PROSITE" id="PS50076">
    <property type="entry name" value="DNAJ_2"/>
    <property type="match status" value="1"/>
</dbReference>
<feature type="domain" description="J" evidence="7">
    <location>
        <begin position="6"/>
        <end position="72"/>
    </location>
</feature>
<feature type="region of interest" description="Disordered" evidence="6">
    <location>
        <begin position="342"/>
        <end position="494"/>
    </location>
</feature>
<dbReference type="SUPFAM" id="SSF57667">
    <property type="entry name" value="beta-beta-alpha zinc fingers"/>
    <property type="match status" value="1"/>
</dbReference>
<dbReference type="InterPro" id="IPR003604">
    <property type="entry name" value="Matrin/U1-like-C_Znf_C2H2"/>
</dbReference>
<reference evidence="8 9" key="1">
    <citation type="submission" date="2020-04" db="EMBL/GenBank/DDBJ databases">
        <authorList>
            <person name="Alioto T."/>
            <person name="Alioto T."/>
            <person name="Gomez Garrido J."/>
        </authorList>
    </citation>
    <scope>NUCLEOTIDE SEQUENCE [LARGE SCALE GENOMIC DNA]</scope>
</reference>
<dbReference type="InterPro" id="IPR001623">
    <property type="entry name" value="DnaJ_domain"/>
</dbReference>
<gene>
    <name evidence="8" type="ORF">CLODIP_2_CD06833</name>
</gene>
<dbReference type="PANTHER" id="PTHR44029">
    <property type="entry name" value="DNAJ HOMOLOG SUBFAMILY C MEMBER 21"/>
    <property type="match status" value="1"/>
</dbReference>
<keyword evidence="2" id="KW-0863">Zinc-finger</keyword>
<feature type="compositionally biased region" description="Acidic residues" evidence="6">
    <location>
        <begin position="445"/>
        <end position="463"/>
    </location>
</feature>
<organism evidence="8 9">
    <name type="scientific">Cloeon dipterum</name>
    <dbReference type="NCBI Taxonomy" id="197152"/>
    <lineage>
        <taxon>Eukaryota</taxon>
        <taxon>Metazoa</taxon>
        <taxon>Ecdysozoa</taxon>
        <taxon>Arthropoda</taxon>
        <taxon>Hexapoda</taxon>
        <taxon>Insecta</taxon>
        <taxon>Pterygota</taxon>
        <taxon>Palaeoptera</taxon>
        <taxon>Ephemeroptera</taxon>
        <taxon>Pisciforma</taxon>
        <taxon>Baetidae</taxon>
        <taxon>Cloeon</taxon>
    </lineage>
</organism>
<dbReference type="InterPro" id="IPR022755">
    <property type="entry name" value="Znf_C2H2_jaz"/>
</dbReference>